<proteinExistence type="predicted"/>
<name>A0ABW8RGM5_9BACI</name>
<organism evidence="1 2">
    <name type="scientific">Bacillus salipaludis</name>
    <dbReference type="NCBI Taxonomy" id="2547811"/>
    <lineage>
        <taxon>Bacteria</taxon>
        <taxon>Bacillati</taxon>
        <taxon>Bacillota</taxon>
        <taxon>Bacilli</taxon>
        <taxon>Bacillales</taxon>
        <taxon>Bacillaceae</taxon>
        <taxon>Bacillus</taxon>
    </lineage>
</organism>
<dbReference type="Proteomes" id="UP001623041">
    <property type="component" value="Unassembled WGS sequence"/>
</dbReference>
<keyword evidence="2" id="KW-1185">Reference proteome</keyword>
<sequence>MKRDRIDQNHEEFNVDFKENLTEDKLEISSTGYGLESVSKETQDGLNLIDSKKNPSDAVDL</sequence>
<accession>A0ABW8RGM5</accession>
<protein>
    <recommendedName>
        <fullName evidence="3">DUF4025 domain-containing protein</fullName>
    </recommendedName>
</protein>
<dbReference type="EMBL" id="JBJHQH010000009">
    <property type="protein sequence ID" value="MFK9092591.1"/>
    <property type="molecule type" value="Genomic_DNA"/>
</dbReference>
<evidence type="ECO:0008006" key="3">
    <source>
        <dbReference type="Google" id="ProtNLM"/>
    </source>
</evidence>
<evidence type="ECO:0000313" key="2">
    <source>
        <dbReference type="Proteomes" id="UP001623041"/>
    </source>
</evidence>
<reference evidence="1 2" key="1">
    <citation type="submission" date="2024-11" db="EMBL/GenBank/DDBJ databases">
        <authorList>
            <person name="Lucas J.A."/>
        </authorList>
    </citation>
    <scope>NUCLEOTIDE SEQUENCE [LARGE SCALE GENOMIC DNA]</scope>
    <source>
        <strain evidence="1 2">Z 5.4</strain>
    </source>
</reference>
<evidence type="ECO:0000313" key="1">
    <source>
        <dbReference type="EMBL" id="MFK9092591.1"/>
    </source>
</evidence>
<dbReference type="RefSeq" id="WP_406581164.1">
    <property type="nucleotide sequence ID" value="NZ_JBJHQH010000009.1"/>
</dbReference>
<gene>
    <name evidence="1" type="ORF">ACJEBI_13995</name>
</gene>
<comment type="caution">
    <text evidence="1">The sequence shown here is derived from an EMBL/GenBank/DDBJ whole genome shotgun (WGS) entry which is preliminary data.</text>
</comment>